<organism evidence="1 2">
    <name type="scientific">Arabis nemorensis</name>
    <dbReference type="NCBI Taxonomy" id="586526"/>
    <lineage>
        <taxon>Eukaryota</taxon>
        <taxon>Viridiplantae</taxon>
        <taxon>Streptophyta</taxon>
        <taxon>Embryophyta</taxon>
        <taxon>Tracheophyta</taxon>
        <taxon>Spermatophyta</taxon>
        <taxon>Magnoliopsida</taxon>
        <taxon>eudicotyledons</taxon>
        <taxon>Gunneridae</taxon>
        <taxon>Pentapetalae</taxon>
        <taxon>rosids</taxon>
        <taxon>malvids</taxon>
        <taxon>Brassicales</taxon>
        <taxon>Brassicaceae</taxon>
        <taxon>Arabideae</taxon>
        <taxon>Arabis</taxon>
    </lineage>
</organism>
<accession>A0A565BBU6</accession>
<gene>
    <name evidence="1" type="ORF">ANE_LOCUS9547</name>
</gene>
<dbReference type="AlphaFoldDB" id="A0A565BBU6"/>
<keyword evidence="2" id="KW-1185">Reference proteome</keyword>
<proteinExistence type="predicted"/>
<name>A0A565BBU6_9BRAS</name>
<comment type="caution">
    <text evidence="1">The sequence shown here is derived from an EMBL/GenBank/DDBJ whole genome shotgun (WGS) entry which is preliminary data.</text>
</comment>
<evidence type="ECO:0000313" key="1">
    <source>
        <dbReference type="EMBL" id="VVA99102.1"/>
    </source>
</evidence>
<dbReference type="Proteomes" id="UP000489600">
    <property type="component" value="Unassembled WGS sequence"/>
</dbReference>
<evidence type="ECO:0000313" key="2">
    <source>
        <dbReference type="Proteomes" id="UP000489600"/>
    </source>
</evidence>
<protein>
    <submittedName>
        <fullName evidence="1">Uncharacterized protein</fullName>
    </submittedName>
</protein>
<reference evidence="1" key="1">
    <citation type="submission" date="2019-07" db="EMBL/GenBank/DDBJ databases">
        <authorList>
            <person name="Dittberner H."/>
        </authorList>
    </citation>
    <scope>NUCLEOTIDE SEQUENCE [LARGE SCALE GENOMIC DNA]</scope>
</reference>
<dbReference type="EMBL" id="CABITT030000003">
    <property type="protein sequence ID" value="VVA99102.1"/>
    <property type="molecule type" value="Genomic_DNA"/>
</dbReference>
<sequence>MITPTNINKNGAAPILTLLATTLFFKTKTETPTADHFTTHQKVSNGVSMVKGFIKHNGGQREEIETISDLLGTIMMQITETPVFLPAELLVILLVGRN</sequence>